<evidence type="ECO:0000259" key="11">
    <source>
        <dbReference type="Pfam" id="PF05645"/>
    </source>
</evidence>
<feature type="compositionally biased region" description="Basic residues" evidence="10">
    <location>
        <begin position="209"/>
        <end position="223"/>
    </location>
</feature>
<dbReference type="OrthoDB" id="272392at2759"/>
<feature type="domain" description="RNA polymerase III Rpc82 C -terminal" evidence="11">
    <location>
        <begin position="141"/>
        <end position="321"/>
    </location>
</feature>
<dbReference type="EMBL" id="KV722335">
    <property type="protein sequence ID" value="OCH95603.1"/>
    <property type="molecule type" value="Genomic_DNA"/>
</dbReference>
<comment type="similarity">
    <text evidence="2 9">Belongs to the RNA polymerase beta chain family.</text>
</comment>
<dbReference type="InterPro" id="IPR036390">
    <property type="entry name" value="WH_DNA-bd_sf"/>
</dbReference>
<dbReference type="SUPFAM" id="SSF46785">
    <property type="entry name" value="Winged helix' DNA-binding domain"/>
    <property type="match status" value="1"/>
</dbReference>
<comment type="function">
    <text evidence="8 9">DNA-dependent RNA polymerase catalyzes the transcription of DNA into RNA using the four ribonucleoside triphosphates as substrates. Specific core component of RNA polymerase III which synthesizes small RNAs, such as 5S rRNA and tRNAs.</text>
</comment>
<evidence type="ECO:0000256" key="3">
    <source>
        <dbReference type="ARBA" id="ARBA00011206"/>
    </source>
</evidence>
<name>A0A8E2J6D6_9APHY</name>
<dbReference type="Pfam" id="PF22536">
    <property type="entry name" value="WHD_POLR3C"/>
    <property type="match status" value="1"/>
</dbReference>
<evidence type="ECO:0000256" key="6">
    <source>
        <dbReference type="ARBA" id="ARBA00023163"/>
    </source>
</evidence>
<evidence type="ECO:0000256" key="8">
    <source>
        <dbReference type="ARBA" id="ARBA00025127"/>
    </source>
</evidence>
<evidence type="ECO:0000313" key="15">
    <source>
        <dbReference type="Proteomes" id="UP000250043"/>
    </source>
</evidence>
<comment type="subunit">
    <text evidence="3 9">Component of the RNA polymerase III (Pol III) complex consisting of 17 subunits.</text>
</comment>
<dbReference type="PANTHER" id="PTHR12949:SF0">
    <property type="entry name" value="DNA-DIRECTED RNA POLYMERASE III SUBUNIT RPC3"/>
    <property type="match status" value="1"/>
</dbReference>
<gene>
    <name evidence="14" type="ORF">OBBRIDRAFT_883860</name>
</gene>
<sequence length="542" mass="61420">MADSDTARLCTQIIRSHFGPLTGTVAEVLLVRGRLALPQIVRFSRLKPRTVRAAILVLVQQNLLWHSQSDDEGEMLEVNVEDCLMRLRYGHYVAQAEELFGKAAAEIVQLILDHGKLRPPEIISRLSIYDPIKGSAIYSQALHKLVDAYYLKPSTVLSHQSPRDRLLRYETEEKKKISGFPTSKELREAKETAEARLKREEEEAEQIGMKRKAKDQPHRPSKRKAVEEDVVDEEVYFRVNCDRFNVHIRNKLIETAAVERFNESAGLVLRAALKATEGKQKSVTDVRSDPTSVANIAMHLPEDVDLSAGLVLPSSKKPSNMTLLKDYLGILASADNPTPAGRAASFISFNGSKVQVEFEIIGRRLRQRVLEAIARERHGDEAVRIIRLLLDTGKVDEKQISKVGMMANKDVRPLLSALSADTLISLQEVPKSADRNPTRTFYLWYVDLQKAYTVLLRNLYKTLYNIAARAEAEAEEPTVKAVLEKRQRSDVSQDEEHLLTRVEREVLAEWEKKREKLAVLQMRVEEAVFILRDLGTFGINDE</sequence>
<feature type="domain" description="RNA polymerase III subunit RPC82-related helix-turn-helix" evidence="12">
    <location>
        <begin position="9"/>
        <end position="64"/>
    </location>
</feature>
<keyword evidence="6 9" id="KW-0804">Transcription</keyword>
<dbReference type="PANTHER" id="PTHR12949">
    <property type="entry name" value="RNA POLYMERASE III DNA DIRECTED -RELATED"/>
    <property type="match status" value="1"/>
</dbReference>
<dbReference type="GO" id="GO:0006351">
    <property type="term" value="P:DNA-templated transcription"/>
    <property type="evidence" value="ECO:0007669"/>
    <property type="project" value="InterPro"/>
</dbReference>
<dbReference type="InterPro" id="IPR036388">
    <property type="entry name" value="WH-like_DNA-bd_sf"/>
</dbReference>
<dbReference type="GO" id="GO:0003697">
    <property type="term" value="F:single-stranded DNA binding"/>
    <property type="evidence" value="ECO:0007669"/>
    <property type="project" value="UniProtKB-UniRule"/>
</dbReference>
<organism evidence="14 15">
    <name type="scientific">Obba rivulosa</name>
    <dbReference type="NCBI Taxonomy" id="1052685"/>
    <lineage>
        <taxon>Eukaryota</taxon>
        <taxon>Fungi</taxon>
        <taxon>Dikarya</taxon>
        <taxon>Basidiomycota</taxon>
        <taxon>Agaricomycotina</taxon>
        <taxon>Agaricomycetes</taxon>
        <taxon>Polyporales</taxon>
        <taxon>Gelatoporiaceae</taxon>
        <taxon>Obba</taxon>
    </lineage>
</organism>
<accession>A0A8E2J6D6</accession>
<evidence type="ECO:0000256" key="1">
    <source>
        <dbReference type="ARBA" id="ARBA00004123"/>
    </source>
</evidence>
<dbReference type="Gene3D" id="1.10.10.10">
    <property type="entry name" value="Winged helix-like DNA-binding domain superfamily/Winged helix DNA-binding domain"/>
    <property type="match status" value="4"/>
</dbReference>
<keyword evidence="15" id="KW-1185">Reference proteome</keyword>
<keyword evidence="5 9" id="KW-0240">DNA-directed RNA polymerase</keyword>
<dbReference type="AlphaFoldDB" id="A0A8E2J6D6"/>
<evidence type="ECO:0000256" key="4">
    <source>
        <dbReference type="ARBA" id="ARBA00016689"/>
    </source>
</evidence>
<keyword evidence="7 9" id="KW-0539">Nucleus</keyword>
<dbReference type="Gene3D" id="6.10.140.1450">
    <property type="match status" value="1"/>
</dbReference>
<protein>
    <recommendedName>
        <fullName evidence="4 9">DNA-directed RNA polymerase III subunit RPC3</fullName>
        <shortName evidence="9">RNA polymerase III subunit C3</shortName>
    </recommendedName>
</protein>
<evidence type="ECO:0000313" key="14">
    <source>
        <dbReference type="EMBL" id="OCH95603.1"/>
    </source>
</evidence>
<evidence type="ECO:0000259" key="12">
    <source>
        <dbReference type="Pfam" id="PF08221"/>
    </source>
</evidence>
<proteinExistence type="inferred from homology"/>
<dbReference type="Proteomes" id="UP000250043">
    <property type="component" value="Unassembled WGS sequence"/>
</dbReference>
<dbReference type="InterPro" id="IPR039748">
    <property type="entry name" value="RPC3"/>
</dbReference>
<feature type="region of interest" description="Disordered" evidence="10">
    <location>
        <begin position="194"/>
        <end position="226"/>
    </location>
</feature>
<dbReference type="InterPro" id="IPR055207">
    <property type="entry name" value="POLR3C_WHD"/>
</dbReference>
<reference evidence="14 15" key="1">
    <citation type="submission" date="2016-07" db="EMBL/GenBank/DDBJ databases">
        <title>Draft genome of the white-rot fungus Obba rivulosa 3A-2.</title>
        <authorList>
            <consortium name="DOE Joint Genome Institute"/>
            <person name="Miettinen O."/>
            <person name="Riley R."/>
            <person name="Acob R."/>
            <person name="Barry K."/>
            <person name="Cullen D."/>
            <person name="De Vries R."/>
            <person name="Hainaut M."/>
            <person name="Hatakka A."/>
            <person name="Henrissat B."/>
            <person name="Hilden K."/>
            <person name="Kuo R."/>
            <person name="Labutti K."/>
            <person name="Lipzen A."/>
            <person name="Makela M.R."/>
            <person name="Sandor L."/>
            <person name="Spatafora J.W."/>
            <person name="Grigoriev I.V."/>
            <person name="Hibbett D.S."/>
        </authorList>
    </citation>
    <scope>NUCLEOTIDE SEQUENCE [LARGE SCALE GENOMIC DNA]</scope>
    <source>
        <strain evidence="14 15">3A-2</strain>
    </source>
</reference>
<dbReference type="InterPro" id="IPR008806">
    <property type="entry name" value="RNA_pol_III_Rpc82_C"/>
</dbReference>
<dbReference type="GO" id="GO:0005666">
    <property type="term" value="C:RNA polymerase III complex"/>
    <property type="evidence" value="ECO:0007669"/>
    <property type="project" value="UniProtKB-UniRule"/>
</dbReference>
<evidence type="ECO:0000256" key="2">
    <source>
        <dbReference type="ARBA" id="ARBA00006835"/>
    </source>
</evidence>
<feature type="domain" description="DNA-directed RNA polymerase III subunit RPC3 winged-helix" evidence="13">
    <location>
        <begin position="370"/>
        <end position="446"/>
    </location>
</feature>
<evidence type="ECO:0000259" key="13">
    <source>
        <dbReference type="Pfam" id="PF22536"/>
    </source>
</evidence>
<evidence type="ECO:0000256" key="7">
    <source>
        <dbReference type="ARBA" id="ARBA00023242"/>
    </source>
</evidence>
<comment type="subcellular location">
    <subcellularLocation>
        <location evidence="1 9">Nucleus</location>
    </subcellularLocation>
</comment>
<dbReference type="InterPro" id="IPR013197">
    <property type="entry name" value="RNA_pol_III_RPC82-rel_HTH"/>
</dbReference>
<evidence type="ECO:0000256" key="9">
    <source>
        <dbReference type="RuleBase" id="RU367076"/>
    </source>
</evidence>
<dbReference type="Pfam" id="PF08221">
    <property type="entry name" value="HTH_9"/>
    <property type="match status" value="1"/>
</dbReference>
<evidence type="ECO:0000256" key="10">
    <source>
        <dbReference type="SAM" id="MobiDB-lite"/>
    </source>
</evidence>
<evidence type="ECO:0000256" key="5">
    <source>
        <dbReference type="ARBA" id="ARBA00022478"/>
    </source>
</evidence>
<dbReference type="Pfam" id="PF05645">
    <property type="entry name" value="RNA_pol_Rpc82"/>
    <property type="match status" value="1"/>
</dbReference>